<dbReference type="OrthoDB" id="9794834at2"/>
<organism evidence="2 3">
    <name type="scientific">Streptomyces mexicanus</name>
    <dbReference type="NCBI Taxonomy" id="178566"/>
    <lineage>
        <taxon>Bacteria</taxon>
        <taxon>Bacillati</taxon>
        <taxon>Actinomycetota</taxon>
        <taxon>Actinomycetes</taxon>
        <taxon>Kitasatosporales</taxon>
        <taxon>Streptomycetaceae</taxon>
        <taxon>Streptomyces</taxon>
    </lineage>
</organism>
<dbReference type="EMBL" id="JACMHY010000004">
    <property type="protein sequence ID" value="MBC2866019.1"/>
    <property type="molecule type" value="Genomic_DNA"/>
</dbReference>
<keyword evidence="3" id="KW-1185">Reference proteome</keyword>
<comment type="caution">
    <text evidence="2">The sequence shown here is derived from an EMBL/GenBank/DDBJ whole genome shotgun (WGS) entry which is preliminary data.</text>
</comment>
<evidence type="ECO:0000313" key="3">
    <source>
        <dbReference type="Proteomes" id="UP000517694"/>
    </source>
</evidence>
<dbReference type="Gene3D" id="1.10.10.2910">
    <property type="match status" value="1"/>
</dbReference>
<feature type="domain" description="IrrE N-terminal-like" evidence="1">
    <location>
        <begin position="58"/>
        <end position="148"/>
    </location>
</feature>
<gene>
    <name evidence="2" type="ORF">H1R13_13780</name>
</gene>
<dbReference type="InterPro" id="IPR010359">
    <property type="entry name" value="IrrE_HExxH"/>
</dbReference>
<proteinExistence type="predicted"/>
<dbReference type="Pfam" id="PF06114">
    <property type="entry name" value="Peptidase_M78"/>
    <property type="match status" value="1"/>
</dbReference>
<evidence type="ECO:0000313" key="2">
    <source>
        <dbReference type="EMBL" id="MBC2866019.1"/>
    </source>
</evidence>
<accession>A0A7X1LQV6</accession>
<protein>
    <submittedName>
        <fullName evidence="2">ImmA/IrrE family metallo-endopeptidase</fullName>
    </submittedName>
</protein>
<evidence type="ECO:0000259" key="1">
    <source>
        <dbReference type="Pfam" id="PF06114"/>
    </source>
</evidence>
<reference evidence="2 3" key="1">
    <citation type="submission" date="2020-08" db="EMBL/GenBank/DDBJ databases">
        <title>Whole-Genome Sequence of French Clinical Streptomyces mexicanus Strain Q0842.</title>
        <authorList>
            <person name="Boxberger M."/>
            <person name="La Scola B."/>
        </authorList>
    </citation>
    <scope>NUCLEOTIDE SEQUENCE [LARGE SCALE GENOMIC DNA]</scope>
    <source>
        <strain evidence="2 3">Marseille-Q0842</strain>
    </source>
</reference>
<name>A0A7X1LQV6_9ACTN</name>
<dbReference type="AlphaFoldDB" id="A0A7X1LQV6"/>
<sequence>MVAANRAAVAEAAQRAKHLVEKLDLVPPVNIAQLICERADVEYVEWAHNCDAVTSLSHDPPRVFVRKGTQPLRERFTLAHELGHIELAWHVGTVDCATDSVREDEGAAFPRNAAWAQEQEANEFASRLLVPDRWISPVVQGRTHFTRDEMREVLSRLAEANVSALAGIIALRRHLLPGHAFFVGDRFAVSDGTPWPGYPPLTTKEISDYLAGAYKVREFEHQGRTVRWALMLPMVDSLAQINDGVSDDRKAHEVLTDCCSDVFGQDAPARMHSINGLVGAVTRKKELGWQSDSIVAAVHARIGARSDLRAILDHPDFLLYLRKRADGIVARREKEGGS</sequence>
<dbReference type="Proteomes" id="UP000517694">
    <property type="component" value="Unassembled WGS sequence"/>
</dbReference>